<comment type="cofactor">
    <cofactor evidence="1 5">
        <name>heme</name>
        <dbReference type="ChEBI" id="CHEBI:30413"/>
    </cofactor>
</comment>
<dbReference type="OMA" id="LMEDYIN"/>
<keyword evidence="6" id="KW-0560">Oxidoreductase</keyword>
<keyword evidence="8" id="KW-1185">Reference proteome</keyword>
<dbReference type="GO" id="GO:0016705">
    <property type="term" value="F:oxidoreductase activity, acting on paired donors, with incorporation or reduction of molecular oxygen"/>
    <property type="evidence" value="ECO:0007669"/>
    <property type="project" value="InterPro"/>
</dbReference>
<dbReference type="InterPro" id="IPR001128">
    <property type="entry name" value="Cyt_P450"/>
</dbReference>
<dbReference type="Proteomes" id="UP000242180">
    <property type="component" value="Unassembled WGS sequence"/>
</dbReference>
<comment type="similarity">
    <text evidence="2 6">Belongs to the cytochrome P450 family.</text>
</comment>
<dbReference type="PRINTS" id="PR00465">
    <property type="entry name" value="EP450IV"/>
</dbReference>
<dbReference type="OrthoDB" id="1844152at2759"/>
<comment type="caution">
    <text evidence="7">The sequence shown here is derived from an EMBL/GenBank/DDBJ whole genome shotgun (WGS) entry which is preliminary data.</text>
</comment>
<dbReference type="PANTHER" id="PTHR46206">
    <property type="entry name" value="CYTOCHROME P450"/>
    <property type="match status" value="1"/>
</dbReference>
<keyword evidence="4 5" id="KW-0408">Iron</keyword>
<keyword evidence="6" id="KW-0503">Monooxygenase</keyword>
<dbReference type="InterPro" id="IPR002403">
    <property type="entry name" value="Cyt_P450_E_grp-IV"/>
</dbReference>
<protein>
    <submittedName>
        <fullName evidence="7">Cytochrome P450</fullName>
    </submittedName>
</protein>
<dbReference type="Pfam" id="PF00067">
    <property type="entry name" value="p450"/>
    <property type="match status" value="1"/>
</dbReference>
<evidence type="ECO:0000256" key="1">
    <source>
        <dbReference type="ARBA" id="ARBA00001971"/>
    </source>
</evidence>
<evidence type="ECO:0000256" key="3">
    <source>
        <dbReference type="ARBA" id="ARBA00022723"/>
    </source>
</evidence>
<dbReference type="SUPFAM" id="SSF48264">
    <property type="entry name" value="Cytochrome P450"/>
    <property type="match status" value="1"/>
</dbReference>
<dbReference type="AlphaFoldDB" id="A0A1X2HLX4"/>
<feature type="binding site" description="axial binding residue" evidence="5">
    <location>
        <position position="225"/>
    </location>
    <ligand>
        <name>heme</name>
        <dbReference type="ChEBI" id="CHEBI:30413"/>
    </ligand>
    <ligandPart>
        <name>Fe</name>
        <dbReference type="ChEBI" id="CHEBI:18248"/>
    </ligandPart>
</feature>
<sequence length="275" mass="31459">MNRLRMRFIGKNSFTVQKHKRVIEKAVGPEVAYRLEQMRMHPDTWERPNDMMQNIVENYLPPPPGYTATQYVTDWLVGLIFASVHTTSENGTVVLYRVMQHPEVIPEILEEVDRVMAGKDHVMDGEDIKSMAKLDSLCRETMRLKNIYLSLPHRNVGSAPITLSNGSIVQPGHDVIINYWNNHSLNRMTGTLDNSFKPFRFVDQDKQASKVGNDFLPFGLGKHACPGRWFALQEIKTLVAQLLQEYDFEAVDEPYFPNGEGNVIPFGQVKVSRKL</sequence>
<dbReference type="GO" id="GO:0004497">
    <property type="term" value="F:monooxygenase activity"/>
    <property type="evidence" value="ECO:0007669"/>
    <property type="project" value="UniProtKB-KW"/>
</dbReference>
<dbReference type="Gene3D" id="1.10.630.10">
    <property type="entry name" value="Cytochrome P450"/>
    <property type="match status" value="1"/>
</dbReference>
<proteinExistence type="inferred from homology"/>
<dbReference type="InterPro" id="IPR036396">
    <property type="entry name" value="Cyt_P450_sf"/>
</dbReference>
<evidence type="ECO:0000256" key="4">
    <source>
        <dbReference type="ARBA" id="ARBA00023004"/>
    </source>
</evidence>
<keyword evidence="5 6" id="KW-0349">Heme</keyword>
<dbReference type="InterPro" id="IPR017972">
    <property type="entry name" value="Cyt_P450_CS"/>
</dbReference>
<dbReference type="EMBL" id="MCGN01000002">
    <property type="protein sequence ID" value="ORZ00400.1"/>
    <property type="molecule type" value="Genomic_DNA"/>
</dbReference>
<name>A0A1X2HLX4_SYNRA</name>
<dbReference type="InParanoid" id="A0A1X2HLX4"/>
<gene>
    <name evidence="7" type="ORF">BCR43DRAFT_485146</name>
</gene>
<accession>A0A1X2HLX4</accession>
<dbReference type="STRING" id="13706.A0A1X2HLX4"/>
<dbReference type="PROSITE" id="PS00086">
    <property type="entry name" value="CYTOCHROME_P450"/>
    <property type="match status" value="1"/>
</dbReference>
<evidence type="ECO:0000313" key="8">
    <source>
        <dbReference type="Proteomes" id="UP000242180"/>
    </source>
</evidence>
<evidence type="ECO:0000313" key="7">
    <source>
        <dbReference type="EMBL" id="ORZ00400.1"/>
    </source>
</evidence>
<evidence type="ECO:0000256" key="5">
    <source>
        <dbReference type="PIRSR" id="PIRSR602403-1"/>
    </source>
</evidence>
<dbReference type="GO" id="GO:0005506">
    <property type="term" value="F:iron ion binding"/>
    <property type="evidence" value="ECO:0007669"/>
    <property type="project" value="InterPro"/>
</dbReference>
<organism evidence="7 8">
    <name type="scientific">Syncephalastrum racemosum</name>
    <name type="common">Filamentous fungus</name>
    <dbReference type="NCBI Taxonomy" id="13706"/>
    <lineage>
        <taxon>Eukaryota</taxon>
        <taxon>Fungi</taxon>
        <taxon>Fungi incertae sedis</taxon>
        <taxon>Mucoromycota</taxon>
        <taxon>Mucoromycotina</taxon>
        <taxon>Mucoromycetes</taxon>
        <taxon>Mucorales</taxon>
        <taxon>Syncephalastraceae</taxon>
        <taxon>Syncephalastrum</taxon>
    </lineage>
</organism>
<dbReference type="PRINTS" id="PR00385">
    <property type="entry name" value="P450"/>
</dbReference>
<reference evidence="7 8" key="1">
    <citation type="submission" date="2016-07" db="EMBL/GenBank/DDBJ databases">
        <title>Pervasive Adenine N6-methylation of Active Genes in Fungi.</title>
        <authorList>
            <consortium name="DOE Joint Genome Institute"/>
            <person name="Mondo S.J."/>
            <person name="Dannebaum R.O."/>
            <person name="Kuo R.C."/>
            <person name="Labutti K."/>
            <person name="Haridas S."/>
            <person name="Kuo A."/>
            <person name="Salamov A."/>
            <person name="Ahrendt S.R."/>
            <person name="Lipzen A."/>
            <person name="Sullivan W."/>
            <person name="Andreopoulos W.B."/>
            <person name="Clum A."/>
            <person name="Lindquist E."/>
            <person name="Daum C."/>
            <person name="Ramamoorthy G.K."/>
            <person name="Gryganskyi A."/>
            <person name="Culley D."/>
            <person name="Magnuson J.K."/>
            <person name="James T.Y."/>
            <person name="O'Malley M.A."/>
            <person name="Stajich J.E."/>
            <person name="Spatafora J.W."/>
            <person name="Visel A."/>
            <person name="Grigoriev I.V."/>
        </authorList>
    </citation>
    <scope>NUCLEOTIDE SEQUENCE [LARGE SCALE GENOMIC DNA]</scope>
    <source>
        <strain evidence="7 8">NRRL 2496</strain>
    </source>
</reference>
<dbReference type="GO" id="GO:0020037">
    <property type="term" value="F:heme binding"/>
    <property type="evidence" value="ECO:0007669"/>
    <property type="project" value="InterPro"/>
</dbReference>
<evidence type="ECO:0000256" key="6">
    <source>
        <dbReference type="RuleBase" id="RU000461"/>
    </source>
</evidence>
<keyword evidence="3 5" id="KW-0479">Metal-binding</keyword>
<evidence type="ECO:0000256" key="2">
    <source>
        <dbReference type="ARBA" id="ARBA00010617"/>
    </source>
</evidence>